<feature type="compositionally biased region" description="Low complexity" evidence="1">
    <location>
        <begin position="285"/>
        <end position="298"/>
    </location>
</feature>
<accession>A0A830HCM1</accession>
<organism evidence="2 3">
    <name type="scientific">Pycnococcus provasolii</name>
    <dbReference type="NCBI Taxonomy" id="41880"/>
    <lineage>
        <taxon>Eukaryota</taxon>
        <taxon>Viridiplantae</taxon>
        <taxon>Chlorophyta</taxon>
        <taxon>Pseudoscourfieldiophyceae</taxon>
        <taxon>Pseudoscourfieldiales</taxon>
        <taxon>Pycnococcaceae</taxon>
        <taxon>Pycnococcus</taxon>
    </lineage>
</organism>
<dbReference type="AlphaFoldDB" id="A0A830HCM1"/>
<evidence type="ECO:0000256" key="1">
    <source>
        <dbReference type="SAM" id="MobiDB-lite"/>
    </source>
</evidence>
<evidence type="ECO:0000313" key="3">
    <source>
        <dbReference type="Proteomes" id="UP000660262"/>
    </source>
</evidence>
<feature type="region of interest" description="Disordered" evidence="1">
    <location>
        <begin position="142"/>
        <end position="364"/>
    </location>
</feature>
<proteinExistence type="predicted"/>
<dbReference type="EMBL" id="BNJQ01000009">
    <property type="protein sequence ID" value="GHP05116.1"/>
    <property type="molecule type" value="Genomic_DNA"/>
</dbReference>
<feature type="compositionally biased region" description="Acidic residues" evidence="1">
    <location>
        <begin position="230"/>
        <end position="241"/>
    </location>
</feature>
<dbReference type="Proteomes" id="UP000660262">
    <property type="component" value="Unassembled WGS sequence"/>
</dbReference>
<sequence>MEYLGDAALCAQMHTSHQRALLEENTNLRAKLHETSSELMDLRGTFAARDAELSLMRNERALTSRASIIRASALQGAHQEKDGELRKARLQRQVLAEEAEMGLCEERIKASALRIALAFAAADADVQASYQRCVNRRLSEVRGGAKSTLGDANRRLEEAEERSANLKRELKQSEARRDELETKAKEAEERFDGLAEKVKKAAAAQQDRQRQQQQQQAKPPPARPQARIMEDDEETEDEAEDMPTPSPEPAPKRQAKTVRTRKLEAKPAPPPHAPASKRVTASLLASPGSPPADVAASDSPPPPSPPVAAAPRAPSPAKPAPPPAAASARVPLSLATANKPPPPPAAAAKPKSRGPSSWLSALGTVPQAPAVRPAVAGVKRKPAPAATSAANLFAGFKVPKLMMK</sequence>
<evidence type="ECO:0000313" key="2">
    <source>
        <dbReference type="EMBL" id="GHP05116.1"/>
    </source>
</evidence>
<gene>
    <name evidence="2" type="ORF">PPROV_000386800</name>
</gene>
<keyword evidence="3" id="KW-1185">Reference proteome</keyword>
<feature type="compositionally biased region" description="Pro residues" evidence="1">
    <location>
        <begin position="299"/>
        <end position="324"/>
    </location>
</feature>
<reference evidence="2" key="1">
    <citation type="submission" date="2020-10" db="EMBL/GenBank/DDBJ databases">
        <title>Unveiling of a novel bifunctional photoreceptor, Dualchrome1, isolated from a cosmopolitan green alga.</title>
        <authorList>
            <person name="Suzuki S."/>
            <person name="Kawachi M."/>
        </authorList>
    </citation>
    <scope>NUCLEOTIDE SEQUENCE</scope>
    <source>
        <strain evidence="2">NIES 2893</strain>
    </source>
</reference>
<feature type="compositionally biased region" description="Basic and acidic residues" evidence="1">
    <location>
        <begin position="152"/>
        <end position="199"/>
    </location>
</feature>
<feature type="compositionally biased region" description="Low complexity" evidence="1">
    <location>
        <begin position="201"/>
        <end position="217"/>
    </location>
</feature>
<protein>
    <submittedName>
        <fullName evidence="2">Uncharacterized protein</fullName>
    </submittedName>
</protein>
<name>A0A830HCM1_9CHLO</name>
<feature type="compositionally biased region" description="Low complexity" evidence="1">
    <location>
        <begin position="325"/>
        <end position="338"/>
    </location>
</feature>
<comment type="caution">
    <text evidence="2">The sequence shown here is derived from an EMBL/GenBank/DDBJ whole genome shotgun (WGS) entry which is preliminary data.</text>
</comment>